<feature type="region of interest" description="Disordered" evidence="1">
    <location>
        <begin position="30"/>
        <end position="80"/>
    </location>
</feature>
<gene>
    <name evidence="2" type="ORF">ACFHYQ_13175</name>
</gene>
<accession>A0ABV6U468</accession>
<keyword evidence="3" id="KW-1185">Reference proteome</keyword>
<evidence type="ECO:0000313" key="2">
    <source>
        <dbReference type="EMBL" id="MFC0863248.1"/>
    </source>
</evidence>
<dbReference type="Proteomes" id="UP001589870">
    <property type="component" value="Unassembled WGS sequence"/>
</dbReference>
<name>A0ABV6U468_9ACTN</name>
<evidence type="ECO:0000256" key="1">
    <source>
        <dbReference type="SAM" id="MobiDB-lite"/>
    </source>
</evidence>
<organism evidence="2 3">
    <name type="scientific">Sphaerimonospora cavernae</name>
    <dbReference type="NCBI Taxonomy" id="1740611"/>
    <lineage>
        <taxon>Bacteria</taxon>
        <taxon>Bacillati</taxon>
        <taxon>Actinomycetota</taxon>
        <taxon>Actinomycetes</taxon>
        <taxon>Streptosporangiales</taxon>
        <taxon>Streptosporangiaceae</taxon>
        <taxon>Sphaerimonospora</taxon>
    </lineage>
</organism>
<sequence>MLDPDGRLIGLITPSDISRTLQTVDLRAAEPYPAPRGADLAPRCPEQLTGRPGSGPPGSELYGSGRPAGPGPGAGHRDAA</sequence>
<dbReference type="EMBL" id="JBHMQT010000029">
    <property type="protein sequence ID" value="MFC0863248.1"/>
    <property type="molecule type" value="Genomic_DNA"/>
</dbReference>
<reference evidence="2 3" key="1">
    <citation type="submission" date="2024-09" db="EMBL/GenBank/DDBJ databases">
        <authorList>
            <person name="Sun Q."/>
            <person name="Mori K."/>
        </authorList>
    </citation>
    <scope>NUCLEOTIDE SEQUENCE [LARGE SCALE GENOMIC DNA]</scope>
    <source>
        <strain evidence="2 3">TBRC 1851</strain>
    </source>
</reference>
<proteinExistence type="predicted"/>
<comment type="caution">
    <text evidence="2">The sequence shown here is derived from an EMBL/GenBank/DDBJ whole genome shotgun (WGS) entry which is preliminary data.</text>
</comment>
<evidence type="ECO:0000313" key="3">
    <source>
        <dbReference type="Proteomes" id="UP001589870"/>
    </source>
</evidence>
<protein>
    <recommendedName>
        <fullName evidence="4">CBS domain-containing protein</fullName>
    </recommendedName>
</protein>
<evidence type="ECO:0008006" key="4">
    <source>
        <dbReference type="Google" id="ProtNLM"/>
    </source>
</evidence>
<dbReference type="RefSeq" id="WP_394301407.1">
    <property type="nucleotide sequence ID" value="NZ_JBHMQT010000029.1"/>
</dbReference>